<dbReference type="AlphaFoldDB" id="A0A426YK26"/>
<dbReference type="EMBL" id="AMZH03011870">
    <property type="protein sequence ID" value="RRT52078.1"/>
    <property type="molecule type" value="Genomic_DNA"/>
</dbReference>
<comment type="caution">
    <text evidence="2">The sequence shown here is derived from an EMBL/GenBank/DDBJ whole genome shotgun (WGS) entry which is preliminary data.</text>
</comment>
<evidence type="ECO:0000256" key="1">
    <source>
        <dbReference type="SAM" id="MobiDB-lite"/>
    </source>
</evidence>
<sequence length="128" mass="14237">MIYSTHYKSFCTSMGQGDGKETNPRTNLIFGGVTSRAYPTRPSCRSRRPTRTGVLPLHSDSTTLTADLPIRALNHYTSGQAPTSYREDHGRLAYTGLNQRVLAQQTRRSNASTASVFWKPRSAPKLSF</sequence>
<protein>
    <submittedName>
        <fullName evidence="2">Uncharacterized protein</fullName>
    </submittedName>
</protein>
<evidence type="ECO:0000313" key="2">
    <source>
        <dbReference type="EMBL" id="RRT52078.1"/>
    </source>
</evidence>
<feature type="region of interest" description="Disordered" evidence="1">
    <location>
        <begin position="37"/>
        <end position="59"/>
    </location>
</feature>
<gene>
    <name evidence="2" type="ORF">B296_00039077</name>
</gene>
<name>A0A426YK26_ENSVE</name>
<organism evidence="2 3">
    <name type="scientific">Ensete ventricosum</name>
    <name type="common">Abyssinian banana</name>
    <name type="synonym">Musa ensete</name>
    <dbReference type="NCBI Taxonomy" id="4639"/>
    <lineage>
        <taxon>Eukaryota</taxon>
        <taxon>Viridiplantae</taxon>
        <taxon>Streptophyta</taxon>
        <taxon>Embryophyta</taxon>
        <taxon>Tracheophyta</taxon>
        <taxon>Spermatophyta</taxon>
        <taxon>Magnoliopsida</taxon>
        <taxon>Liliopsida</taxon>
        <taxon>Zingiberales</taxon>
        <taxon>Musaceae</taxon>
        <taxon>Ensete</taxon>
    </lineage>
</organism>
<evidence type="ECO:0000313" key="3">
    <source>
        <dbReference type="Proteomes" id="UP000287651"/>
    </source>
</evidence>
<proteinExistence type="predicted"/>
<dbReference type="Proteomes" id="UP000287651">
    <property type="component" value="Unassembled WGS sequence"/>
</dbReference>
<reference evidence="2 3" key="1">
    <citation type="journal article" date="2014" name="Agronomy (Basel)">
        <title>A Draft Genome Sequence for Ensete ventricosum, the Drought-Tolerant Tree Against Hunger.</title>
        <authorList>
            <person name="Harrison J."/>
            <person name="Moore K.A."/>
            <person name="Paszkiewicz K."/>
            <person name="Jones T."/>
            <person name="Grant M."/>
            <person name="Ambacheew D."/>
            <person name="Muzemil S."/>
            <person name="Studholme D.J."/>
        </authorList>
    </citation>
    <scope>NUCLEOTIDE SEQUENCE [LARGE SCALE GENOMIC DNA]</scope>
</reference>
<accession>A0A426YK26</accession>